<dbReference type="InterPro" id="IPR053772">
    <property type="entry name" value="At1g61320/At1g61330-like"/>
</dbReference>
<dbReference type="Gene3D" id="3.80.10.10">
    <property type="entry name" value="Ribonuclease Inhibitor"/>
    <property type="match status" value="1"/>
</dbReference>
<accession>A0A835D8Y1</accession>
<dbReference type="SMART" id="SM00579">
    <property type="entry name" value="FBD"/>
    <property type="match status" value="1"/>
</dbReference>
<feature type="domain" description="F-box" evidence="2">
    <location>
        <begin position="28"/>
        <end position="77"/>
    </location>
</feature>
<evidence type="ECO:0000259" key="2">
    <source>
        <dbReference type="PROSITE" id="PS50181"/>
    </source>
</evidence>
<dbReference type="InterPro" id="IPR032675">
    <property type="entry name" value="LRR_dom_sf"/>
</dbReference>
<dbReference type="InterPro" id="IPR055357">
    <property type="entry name" value="LRR_At1g61320_AtMIF1"/>
</dbReference>
<evidence type="ECO:0000256" key="1">
    <source>
        <dbReference type="SAM" id="MobiDB-lite"/>
    </source>
</evidence>
<dbReference type="SUPFAM" id="SSF81383">
    <property type="entry name" value="F-box domain"/>
    <property type="match status" value="1"/>
</dbReference>
<dbReference type="InterPro" id="IPR001810">
    <property type="entry name" value="F-box_dom"/>
</dbReference>
<dbReference type="InterPro" id="IPR006566">
    <property type="entry name" value="FBD"/>
</dbReference>
<reference evidence="3 4" key="1">
    <citation type="submission" date="2020-04" db="EMBL/GenBank/DDBJ databases">
        <title>Plant Genome Project.</title>
        <authorList>
            <person name="Zhang R.-G."/>
        </authorList>
    </citation>
    <scope>NUCLEOTIDE SEQUENCE [LARGE SCALE GENOMIC DNA]</scope>
    <source>
        <strain evidence="3">YNK0</strain>
        <tissue evidence="3">Leaf</tissue>
    </source>
</reference>
<dbReference type="SUPFAM" id="SSF52047">
    <property type="entry name" value="RNI-like"/>
    <property type="match status" value="1"/>
</dbReference>
<dbReference type="EMBL" id="JABCRI010000017">
    <property type="protein sequence ID" value="KAF8391414.1"/>
    <property type="molecule type" value="Genomic_DNA"/>
</dbReference>
<dbReference type="OrthoDB" id="1939276at2759"/>
<dbReference type="Pfam" id="PF00646">
    <property type="entry name" value="F-box"/>
    <property type="match status" value="1"/>
</dbReference>
<dbReference type="PROSITE" id="PS50181">
    <property type="entry name" value="FBOX"/>
    <property type="match status" value="1"/>
</dbReference>
<proteinExistence type="predicted"/>
<dbReference type="Pfam" id="PF23622">
    <property type="entry name" value="LRR_At1g61320_AtMIF1"/>
    <property type="match status" value="1"/>
</dbReference>
<dbReference type="Gene3D" id="1.20.1280.50">
    <property type="match status" value="1"/>
</dbReference>
<name>A0A835D8Y1_TETSI</name>
<feature type="region of interest" description="Disordered" evidence="1">
    <location>
        <begin position="1"/>
        <end position="25"/>
    </location>
</feature>
<dbReference type="AlphaFoldDB" id="A0A835D8Y1"/>
<organism evidence="3 4">
    <name type="scientific">Tetracentron sinense</name>
    <name type="common">Spur-leaf</name>
    <dbReference type="NCBI Taxonomy" id="13715"/>
    <lineage>
        <taxon>Eukaryota</taxon>
        <taxon>Viridiplantae</taxon>
        <taxon>Streptophyta</taxon>
        <taxon>Embryophyta</taxon>
        <taxon>Tracheophyta</taxon>
        <taxon>Spermatophyta</taxon>
        <taxon>Magnoliopsida</taxon>
        <taxon>Trochodendrales</taxon>
        <taxon>Trochodendraceae</taxon>
        <taxon>Tetracentron</taxon>
    </lineage>
</organism>
<sequence length="485" mass="56268">MEERSDNSNESPSSPKRARNCSDENERVDRISGLPDFVLLQILSLLDMKDAVKAGVLSKRWERLWASVPDLFFWESSPDDDSDDHEDEFVNLVDRTLILYEGSKIRKFGVLCYEYRAWFASYVDSWIRFVVRKKVENLDLDLWPSEYGDHYELPRHLYSNASLTKLRLSYCHFRPPLSGLFSWRLLTSLSLNHIPLSDNLIQDILSGSPSLQVLDLSECSGFMHLNITSPCLKKLMVNYDDYDSTTSDSVLEISAPYLQSLALIGLWYRKCRLMNLPCLVQAKLLIEVVPDNGDRDNGYEWRYNFLRELLENLHHVRDLKIGTWCIQILSTWELKILPSPSSKRKCLILDTCLDKLDLPGIASLLKSSPDLETLLVSKTIPPFYSVYLHDFDGENYWESSEPFSQCLLHNLKTVKIFDFIGGDHEMDLVQFILKHAMTLEKMVIYSKRLAHLNWRKHFMPEELLEFTEEILSFPRASPHAVILLS</sequence>
<comment type="caution">
    <text evidence="3">The sequence shown here is derived from an EMBL/GenBank/DDBJ whole genome shotgun (WGS) entry which is preliminary data.</text>
</comment>
<keyword evidence="4" id="KW-1185">Reference proteome</keyword>
<dbReference type="OMA" id="CCANELI"/>
<protein>
    <recommendedName>
        <fullName evidence="2">F-box domain-containing protein</fullName>
    </recommendedName>
</protein>
<evidence type="ECO:0000313" key="3">
    <source>
        <dbReference type="EMBL" id="KAF8391414.1"/>
    </source>
</evidence>
<dbReference type="PANTHER" id="PTHR34145">
    <property type="entry name" value="OS02G0105600 PROTEIN"/>
    <property type="match status" value="1"/>
</dbReference>
<dbReference type="InterPro" id="IPR036047">
    <property type="entry name" value="F-box-like_dom_sf"/>
</dbReference>
<gene>
    <name evidence="3" type="ORF">HHK36_023719</name>
</gene>
<evidence type="ECO:0000313" key="4">
    <source>
        <dbReference type="Proteomes" id="UP000655225"/>
    </source>
</evidence>
<dbReference type="PANTHER" id="PTHR34145:SF28">
    <property type="entry name" value="F-BOX DOMAIN-CONTAINING PROTEIN"/>
    <property type="match status" value="1"/>
</dbReference>
<dbReference type="Proteomes" id="UP000655225">
    <property type="component" value="Unassembled WGS sequence"/>
</dbReference>